<feature type="transmembrane region" description="Helical" evidence="1">
    <location>
        <begin position="244"/>
        <end position="260"/>
    </location>
</feature>
<proteinExistence type="predicted"/>
<keyword evidence="1" id="KW-0812">Transmembrane</keyword>
<feature type="transmembrane region" description="Helical" evidence="1">
    <location>
        <begin position="119"/>
        <end position="137"/>
    </location>
</feature>
<comment type="caution">
    <text evidence="2">The sequence shown here is derived from an EMBL/GenBank/DDBJ whole genome shotgun (WGS) entry which is preliminary data.</text>
</comment>
<evidence type="ECO:0000256" key="1">
    <source>
        <dbReference type="SAM" id="Phobius"/>
    </source>
</evidence>
<dbReference type="RefSeq" id="WP_118651773.1">
    <property type="nucleotide sequence ID" value="NZ_JACOOW010000001.1"/>
</dbReference>
<feature type="transmembrane region" description="Helical" evidence="1">
    <location>
        <begin position="63"/>
        <end position="84"/>
    </location>
</feature>
<keyword evidence="1" id="KW-1133">Transmembrane helix</keyword>
<keyword evidence="1" id="KW-0472">Membrane</keyword>
<keyword evidence="3" id="KW-1185">Reference proteome</keyword>
<feature type="transmembrane region" description="Helical" evidence="1">
    <location>
        <begin position="167"/>
        <end position="186"/>
    </location>
</feature>
<sequence>MDRKRREESAIKDRIKEKQNEKSEGMERAVLTRLHLSASALKYLALLAMTADHIAVICRPVPGFRTFGDLAFPLFAFLLVEGFFHTRDRRCYGRRLLLAAAVSEIPYDLAFSGRWMDAQHQNVCLTFFLALVAMELLERYGNGIWEKLVLTAVFCTLTEAAGADGGAWGMGLVLAFYFCVIGNSGTNVPRHILFHEKTAGVFMKMIAAVLIGAFAWQEPLWVLALTAVCLLLYDGYRGRSRFRSFFYIYYPAHLLVLYFLS</sequence>
<evidence type="ECO:0008006" key="4">
    <source>
        <dbReference type="Google" id="ProtNLM"/>
    </source>
</evidence>
<name>A0AAW3WZ50_9CLOT</name>
<dbReference type="Proteomes" id="UP000653904">
    <property type="component" value="Unassembled WGS sequence"/>
</dbReference>
<feature type="transmembrane region" description="Helical" evidence="1">
    <location>
        <begin position="40"/>
        <end position="57"/>
    </location>
</feature>
<accession>A0AAW3WZ50</accession>
<dbReference type="AlphaFoldDB" id="A0AAW3WZ50"/>
<protein>
    <recommendedName>
        <fullName evidence="4">Conjugal transfer protein TraX</fullName>
    </recommendedName>
</protein>
<reference evidence="2 3" key="1">
    <citation type="submission" date="2020-08" db="EMBL/GenBank/DDBJ databases">
        <title>Genome public.</title>
        <authorList>
            <person name="Liu C."/>
            <person name="Sun Q."/>
        </authorList>
    </citation>
    <scope>NUCLEOTIDE SEQUENCE [LARGE SCALE GENOMIC DNA]</scope>
    <source>
        <strain evidence="2 3">BX14</strain>
    </source>
</reference>
<evidence type="ECO:0000313" key="2">
    <source>
        <dbReference type="EMBL" id="MBC5655609.1"/>
    </source>
</evidence>
<dbReference type="Pfam" id="PF05857">
    <property type="entry name" value="TraX"/>
    <property type="match status" value="1"/>
</dbReference>
<organism evidence="2 3">
    <name type="scientific">Clostridium segne</name>
    <dbReference type="NCBI Taxonomy" id="2763038"/>
    <lineage>
        <taxon>Bacteria</taxon>
        <taxon>Bacillati</taxon>
        <taxon>Bacillota</taxon>
        <taxon>Clostridia</taxon>
        <taxon>Eubacteriales</taxon>
        <taxon>Clostridiaceae</taxon>
        <taxon>Clostridium</taxon>
    </lineage>
</organism>
<dbReference type="EMBL" id="JACOOW010000001">
    <property type="protein sequence ID" value="MBC5655609.1"/>
    <property type="molecule type" value="Genomic_DNA"/>
</dbReference>
<dbReference type="InterPro" id="IPR008875">
    <property type="entry name" value="TraX"/>
</dbReference>
<evidence type="ECO:0000313" key="3">
    <source>
        <dbReference type="Proteomes" id="UP000653904"/>
    </source>
</evidence>
<gene>
    <name evidence="2" type="ORF">H8S19_00690</name>
</gene>